<evidence type="ECO:0000313" key="6">
    <source>
        <dbReference type="EMBL" id="TKK87561.1"/>
    </source>
</evidence>
<dbReference type="InterPro" id="IPR036271">
    <property type="entry name" value="Tet_transcr_reg_TetR-rel_C_sf"/>
</dbReference>
<evidence type="ECO:0000259" key="5">
    <source>
        <dbReference type="PROSITE" id="PS50977"/>
    </source>
</evidence>
<keyword evidence="2 4" id="KW-0238">DNA-binding</keyword>
<gene>
    <name evidence="6" type="ORF">FDA94_17200</name>
</gene>
<dbReference type="Pfam" id="PF16295">
    <property type="entry name" value="TetR_C_10"/>
    <property type="match status" value="1"/>
</dbReference>
<keyword evidence="3" id="KW-0804">Transcription</keyword>
<organism evidence="6 7">
    <name type="scientific">Herbidospora galbida</name>
    <dbReference type="NCBI Taxonomy" id="2575442"/>
    <lineage>
        <taxon>Bacteria</taxon>
        <taxon>Bacillati</taxon>
        <taxon>Actinomycetota</taxon>
        <taxon>Actinomycetes</taxon>
        <taxon>Streptosporangiales</taxon>
        <taxon>Streptosporangiaceae</taxon>
        <taxon>Herbidospora</taxon>
    </lineage>
</organism>
<dbReference type="RefSeq" id="WP_137248078.1">
    <property type="nucleotide sequence ID" value="NZ_SZQA01000015.1"/>
</dbReference>
<evidence type="ECO:0000256" key="3">
    <source>
        <dbReference type="ARBA" id="ARBA00023163"/>
    </source>
</evidence>
<proteinExistence type="predicted"/>
<keyword evidence="7" id="KW-1185">Reference proteome</keyword>
<dbReference type="PANTHER" id="PTHR30055">
    <property type="entry name" value="HTH-TYPE TRANSCRIPTIONAL REGULATOR RUTR"/>
    <property type="match status" value="1"/>
</dbReference>
<dbReference type="InterPro" id="IPR009057">
    <property type="entry name" value="Homeodomain-like_sf"/>
</dbReference>
<evidence type="ECO:0000256" key="1">
    <source>
        <dbReference type="ARBA" id="ARBA00023015"/>
    </source>
</evidence>
<dbReference type="PRINTS" id="PR00455">
    <property type="entry name" value="HTHTETR"/>
</dbReference>
<dbReference type="SUPFAM" id="SSF46689">
    <property type="entry name" value="Homeodomain-like"/>
    <property type="match status" value="1"/>
</dbReference>
<dbReference type="EMBL" id="SZQA01000015">
    <property type="protein sequence ID" value="TKK87561.1"/>
    <property type="molecule type" value="Genomic_DNA"/>
</dbReference>
<keyword evidence="1" id="KW-0805">Transcription regulation</keyword>
<dbReference type="AlphaFoldDB" id="A0A4U3MEM2"/>
<dbReference type="OrthoDB" id="9802498at2"/>
<evidence type="ECO:0000256" key="4">
    <source>
        <dbReference type="PROSITE-ProRule" id="PRU00335"/>
    </source>
</evidence>
<dbReference type="InterPro" id="IPR001647">
    <property type="entry name" value="HTH_TetR"/>
</dbReference>
<dbReference type="InterPro" id="IPR050109">
    <property type="entry name" value="HTH-type_TetR-like_transc_reg"/>
</dbReference>
<sequence>MTRAGGTRAALLDAALAVFDERTYGDTPVAVVAERAGVSVGTLYRYFPSKEALGNAVYRLWKQRLGERLAAERSAGASYASTFAAMFRTFVGFAAEHPAAFAFLELQQHESYLDVDSRTASTSIDETAVQFVTEGQKAGEIRSGDPHMLVALVYGALVGLIKARRGGLRLTDDDLAAAQAATWALLDIRSQAE</sequence>
<dbReference type="GO" id="GO:0000976">
    <property type="term" value="F:transcription cis-regulatory region binding"/>
    <property type="evidence" value="ECO:0007669"/>
    <property type="project" value="TreeGrafter"/>
</dbReference>
<reference evidence="6 7" key="1">
    <citation type="submission" date="2019-04" db="EMBL/GenBank/DDBJ databases">
        <title>Herbidospora sp. NEAU-GS14.nov., a novel actinomycete isolated from soil.</title>
        <authorList>
            <person name="Han L."/>
        </authorList>
    </citation>
    <scope>NUCLEOTIDE SEQUENCE [LARGE SCALE GENOMIC DNA]</scope>
    <source>
        <strain evidence="6 7">NEAU-GS14</strain>
    </source>
</reference>
<dbReference type="Proteomes" id="UP000308705">
    <property type="component" value="Unassembled WGS sequence"/>
</dbReference>
<feature type="DNA-binding region" description="H-T-H motif" evidence="4">
    <location>
        <begin position="28"/>
        <end position="47"/>
    </location>
</feature>
<dbReference type="GO" id="GO:0003700">
    <property type="term" value="F:DNA-binding transcription factor activity"/>
    <property type="evidence" value="ECO:0007669"/>
    <property type="project" value="TreeGrafter"/>
</dbReference>
<dbReference type="PANTHER" id="PTHR30055:SF234">
    <property type="entry name" value="HTH-TYPE TRANSCRIPTIONAL REGULATOR BETI"/>
    <property type="match status" value="1"/>
</dbReference>
<dbReference type="InterPro" id="IPR032551">
    <property type="entry name" value="BscR_C"/>
</dbReference>
<dbReference type="Pfam" id="PF00440">
    <property type="entry name" value="TetR_N"/>
    <property type="match status" value="1"/>
</dbReference>
<dbReference type="Gene3D" id="1.10.357.10">
    <property type="entry name" value="Tetracycline Repressor, domain 2"/>
    <property type="match status" value="1"/>
</dbReference>
<accession>A0A4U3MEM2</accession>
<name>A0A4U3MEM2_9ACTN</name>
<evidence type="ECO:0000256" key="2">
    <source>
        <dbReference type="ARBA" id="ARBA00023125"/>
    </source>
</evidence>
<dbReference type="SUPFAM" id="SSF48498">
    <property type="entry name" value="Tetracyclin repressor-like, C-terminal domain"/>
    <property type="match status" value="1"/>
</dbReference>
<dbReference type="PROSITE" id="PS50977">
    <property type="entry name" value="HTH_TETR_2"/>
    <property type="match status" value="1"/>
</dbReference>
<feature type="domain" description="HTH tetR-type" evidence="5">
    <location>
        <begin position="5"/>
        <end position="65"/>
    </location>
</feature>
<evidence type="ECO:0000313" key="7">
    <source>
        <dbReference type="Proteomes" id="UP000308705"/>
    </source>
</evidence>
<protein>
    <submittedName>
        <fullName evidence="6">TetR/AcrR family transcriptional regulator</fullName>
    </submittedName>
</protein>
<comment type="caution">
    <text evidence="6">The sequence shown here is derived from an EMBL/GenBank/DDBJ whole genome shotgun (WGS) entry which is preliminary data.</text>
</comment>